<evidence type="ECO:0000313" key="2">
    <source>
        <dbReference type="EMBL" id="KAK6762015.1"/>
    </source>
</evidence>
<reference evidence="2 3" key="1">
    <citation type="submission" date="2023-08" db="EMBL/GenBank/DDBJ databases">
        <title>A Necator americanus chromosomal reference genome.</title>
        <authorList>
            <person name="Ilik V."/>
            <person name="Petrzelkova K.J."/>
            <person name="Pardy F."/>
            <person name="Fuh T."/>
            <person name="Niatou-Singa F.S."/>
            <person name="Gouil Q."/>
            <person name="Baker L."/>
            <person name="Ritchie M.E."/>
            <person name="Jex A.R."/>
            <person name="Gazzola D."/>
            <person name="Li H."/>
            <person name="Toshio Fujiwara R."/>
            <person name="Zhan B."/>
            <person name="Aroian R.V."/>
            <person name="Pafco B."/>
            <person name="Schwarz E.M."/>
        </authorList>
    </citation>
    <scope>NUCLEOTIDE SEQUENCE [LARGE SCALE GENOMIC DNA]</scope>
    <source>
        <strain evidence="2 3">Aroian</strain>
        <tissue evidence="2">Whole animal</tissue>
    </source>
</reference>
<gene>
    <name evidence="2" type="primary">Necator_chrX.g23088</name>
    <name evidence="2" type="ORF">RB195_022925</name>
</gene>
<protein>
    <submittedName>
        <fullName evidence="2">Uncharacterized protein</fullName>
    </submittedName>
</protein>
<sequence>MGSTASNSAPESDSYKMGEEQPSFPKKIRPCCLYKYPEWVQGMAGEGKAPCASTSKIVKNSRRHSGIHSTLSNLRRWTVFSDSKAQHRNIRPTPSGFKIKVQLSNMKSSETVLTIHNVTMGP</sequence>
<name>A0ABR1EI13_NECAM</name>
<proteinExistence type="predicted"/>
<feature type="region of interest" description="Disordered" evidence="1">
    <location>
        <begin position="1"/>
        <end position="24"/>
    </location>
</feature>
<accession>A0ABR1EI13</accession>
<comment type="caution">
    <text evidence="2">The sequence shown here is derived from an EMBL/GenBank/DDBJ whole genome shotgun (WGS) entry which is preliminary data.</text>
</comment>
<feature type="compositionally biased region" description="Polar residues" evidence="1">
    <location>
        <begin position="1"/>
        <end position="11"/>
    </location>
</feature>
<evidence type="ECO:0000313" key="3">
    <source>
        <dbReference type="Proteomes" id="UP001303046"/>
    </source>
</evidence>
<evidence type="ECO:0000256" key="1">
    <source>
        <dbReference type="SAM" id="MobiDB-lite"/>
    </source>
</evidence>
<dbReference type="Proteomes" id="UP001303046">
    <property type="component" value="Unassembled WGS sequence"/>
</dbReference>
<dbReference type="EMBL" id="JAVFWL010000006">
    <property type="protein sequence ID" value="KAK6762015.1"/>
    <property type="molecule type" value="Genomic_DNA"/>
</dbReference>
<keyword evidence="3" id="KW-1185">Reference proteome</keyword>
<organism evidence="2 3">
    <name type="scientific">Necator americanus</name>
    <name type="common">Human hookworm</name>
    <dbReference type="NCBI Taxonomy" id="51031"/>
    <lineage>
        <taxon>Eukaryota</taxon>
        <taxon>Metazoa</taxon>
        <taxon>Ecdysozoa</taxon>
        <taxon>Nematoda</taxon>
        <taxon>Chromadorea</taxon>
        <taxon>Rhabditida</taxon>
        <taxon>Rhabditina</taxon>
        <taxon>Rhabditomorpha</taxon>
        <taxon>Strongyloidea</taxon>
        <taxon>Ancylostomatidae</taxon>
        <taxon>Bunostominae</taxon>
        <taxon>Necator</taxon>
    </lineage>
</organism>